<reference evidence="3 4" key="1">
    <citation type="submission" date="2020-08" db="EMBL/GenBank/DDBJ databases">
        <title>Sequencing the genomes of 1000 actinobacteria strains.</title>
        <authorList>
            <person name="Klenk H.-P."/>
        </authorList>
    </citation>
    <scope>NUCLEOTIDE SEQUENCE [LARGE SCALE GENOMIC DNA]</scope>
    <source>
        <strain evidence="3 4">DSM 17945</strain>
    </source>
</reference>
<organism evidence="3 4">
    <name type="scientific">Micrococcus endophyticus</name>
    <dbReference type="NCBI Taxonomy" id="455343"/>
    <lineage>
        <taxon>Bacteria</taxon>
        <taxon>Bacillati</taxon>
        <taxon>Actinomycetota</taxon>
        <taxon>Actinomycetes</taxon>
        <taxon>Micrococcales</taxon>
        <taxon>Micrococcaceae</taxon>
        <taxon>Micrococcus</taxon>
    </lineage>
</organism>
<evidence type="ECO:0000256" key="1">
    <source>
        <dbReference type="SAM" id="MobiDB-lite"/>
    </source>
</evidence>
<dbReference type="RefSeq" id="WP_184170861.1">
    <property type="nucleotide sequence ID" value="NZ_BAABAG010000005.1"/>
</dbReference>
<sequence length="370" mass="40185">MSIVPAEQPIPADKSEPSRPPEGGPTDEDTRPLLHDPPGLGWVEDGMAGFERLTLGLDTDEQGQNLVTVVRPQATGPRDRTRRAILSVHGWSDYFYNAPLARAFEEAGYAFHAVDLRHYGRSLREGQTPGWTDDLARYDADLEAALATIAEDHPLPPVLMGHSTGGLIASLWAHRNPGRISALVLNSPWLEMQGSAGVRLLAKTIVDPVSALKPYAMLTLPRIDYYWRTLSDQAEGEWDLHPLWRPTHAFQVPAAWLSAVLKGHRTVARRLQVNAPILVLVSARGHRGTSYDEAMLASDIVLDPDAMARRSLRLGDRVTVHRLPDALHDVFASPASVREAAGAATLTWLGAYAPPSASEAESGAPDDGAG</sequence>
<dbReference type="AlphaFoldDB" id="A0A7W9JI32"/>
<evidence type="ECO:0000313" key="3">
    <source>
        <dbReference type="EMBL" id="MBB5848078.1"/>
    </source>
</evidence>
<evidence type="ECO:0000313" key="4">
    <source>
        <dbReference type="Proteomes" id="UP000567246"/>
    </source>
</evidence>
<name>A0A7W9JI32_9MICC</name>
<dbReference type="InterPro" id="IPR050228">
    <property type="entry name" value="Carboxylesterase_BioH"/>
</dbReference>
<comment type="caution">
    <text evidence="3">The sequence shown here is derived from an EMBL/GenBank/DDBJ whole genome shotgun (WGS) entry which is preliminary data.</text>
</comment>
<dbReference type="Pfam" id="PF12146">
    <property type="entry name" value="Hydrolase_4"/>
    <property type="match status" value="1"/>
</dbReference>
<dbReference type="Proteomes" id="UP000567246">
    <property type="component" value="Unassembled WGS sequence"/>
</dbReference>
<feature type="region of interest" description="Disordered" evidence="1">
    <location>
        <begin position="1"/>
        <end position="40"/>
    </location>
</feature>
<keyword evidence="3" id="KW-0378">Hydrolase</keyword>
<dbReference type="InterPro" id="IPR022742">
    <property type="entry name" value="Hydrolase_4"/>
</dbReference>
<dbReference type="SUPFAM" id="SSF53474">
    <property type="entry name" value="alpha/beta-Hydrolases"/>
    <property type="match status" value="1"/>
</dbReference>
<dbReference type="GO" id="GO:0016787">
    <property type="term" value="F:hydrolase activity"/>
    <property type="evidence" value="ECO:0007669"/>
    <property type="project" value="UniProtKB-KW"/>
</dbReference>
<dbReference type="InterPro" id="IPR029058">
    <property type="entry name" value="AB_hydrolase_fold"/>
</dbReference>
<evidence type="ECO:0000259" key="2">
    <source>
        <dbReference type="Pfam" id="PF12146"/>
    </source>
</evidence>
<keyword evidence="4" id="KW-1185">Reference proteome</keyword>
<dbReference type="PANTHER" id="PTHR43194:SF2">
    <property type="entry name" value="PEROXISOMAL MEMBRANE PROTEIN LPX1"/>
    <property type="match status" value="1"/>
</dbReference>
<dbReference type="EMBL" id="JACHMW010000001">
    <property type="protein sequence ID" value="MBB5848078.1"/>
    <property type="molecule type" value="Genomic_DNA"/>
</dbReference>
<proteinExistence type="predicted"/>
<gene>
    <name evidence="3" type="ORF">HDA33_000642</name>
</gene>
<feature type="domain" description="Serine aminopeptidase S33" evidence="2">
    <location>
        <begin position="81"/>
        <end position="283"/>
    </location>
</feature>
<protein>
    <submittedName>
        <fullName evidence="3">Alpha-beta hydrolase superfamily lysophospholipase</fullName>
    </submittedName>
</protein>
<dbReference type="PANTHER" id="PTHR43194">
    <property type="entry name" value="HYDROLASE ALPHA/BETA FOLD FAMILY"/>
    <property type="match status" value="1"/>
</dbReference>
<dbReference type="Gene3D" id="3.40.50.1820">
    <property type="entry name" value="alpha/beta hydrolase"/>
    <property type="match status" value="1"/>
</dbReference>
<accession>A0A7W9JI32</accession>